<dbReference type="Pfam" id="PF15631">
    <property type="entry name" value="Imm-NTF2-2"/>
    <property type="match status" value="1"/>
</dbReference>
<gene>
    <name evidence="3" type="ORF">ELB75_05960</name>
</gene>
<dbReference type="RefSeq" id="WP_126983138.1">
    <property type="nucleotide sequence ID" value="NZ_CP034670.1"/>
</dbReference>
<proteinExistence type="predicted"/>
<dbReference type="OrthoDB" id="679072at2"/>
<reference evidence="3 4" key="1">
    <citation type="submission" date="2018-12" db="EMBL/GenBank/DDBJ databases">
        <title>Genome sequencing of Eikenella corrodens KCOM 3110 (= JS217).</title>
        <authorList>
            <person name="Koo J.-K."/>
            <person name="Park S.-N."/>
            <person name="Lim Y.K."/>
        </authorList>
    </citation>
    <scope>NUCLEOTIDE SEQUENCE [LARGE SCALE GENOMIC DNA]</scope>
    <source>
        <strain evidence="3 4">KCOM 3110</strain>
    </source>
</reference>
<evidence type="ECO:0000313" key="4">
    <source>
        <dbReference type="Proteomes" id="UP000282435"/>
    </source>
</evidence>
<dbReference type="AlphaFoldDB" id="A0A3S9SJC2"/>
<protein>
    <recommendedName>
        <fullName evidence="2">NTF2 fold domain-containing protein</fullName>
    </recommendedName>
</protein>
<dbReference type="Proteomes" id="UP000282435">
    <property type="component" value="Chromosome"/>
</dbReference>
<keyword evidence="1" id="KW-0732">Signal</keyword>
<dbReference type="InterPro" id="IPR028921">
    <property type="entry name" value="NTF2_fold_dom"/>
</dbReference>
<feature type="chain" id="PRO_5019147123" description="NTF2 fold domain-containing protein" evidence="1">
    <location>
        <begin position="21"/>
        <end position="96"/>
    </location>
</feature>
<evidence type="ECO:0000313" key="3">
    <source>
        <dbReference type="EMBL" id="AZR59607.1"/>
    </source>
</evidence>
<dbReference type="EMBL" id="CP034670">
    <property type="protein sequence ID" value="AZR59607.1"/>
    <property type="molecule type" value="Genomic_DNA"/>
</dbReference>
<feature type="domain" description="NTF2 fold" evidence="2">
    <location>
        <begin position="33"/>
        <end position="96"/>
    </location>
</feature>
<organism evidence="3 4">
    <name type="scientific">Eikenella corrodens</name>
    <dbReference type="NCBI Taxonomy" id="539"/>
    <lineage>
        <taxon>Bacteria</taxon>
        <taxon>Pseudomonadati</taxon>
        <taxon>Pseudomonadota</taxon>
        <taxon>Betaproteobacteria</taxon>
        <taxon>Neisseriales</taxon>
        <taxon>Neisseriaceae</taxon>
        <taxon>Eikenella</taxon>
    </lineage>
</organism>
<accession>A0A3S9SJC2</accession>
<evidence type="ECO:0000259" key="2">
    <source>
        <dbReference type="Pfam" id="PF15631"/>
    </source>
</evidence>
<sequence length="96" mass="10320">MNIHKLLLAGVLILPSIAFGTSGGTQMLTESQAMQLAENYVVQHYGAQTAQAQKPYRVEKDGERWIISGKPPKALGGSFRAVIGANGELEEITHGK</sequence>
<name>A0A3S9SJC2_EIKCO</name>
<feature type="signal peptide" evidence="1">
    <location>
        <begin position="1"/>
        <end position="20"/>
    </location>
</feature>
<evidence type="ECO:0000256" key="1">
    <source>
        <dbReference type="SAM" id="SignalP"/>
    </source>
</evidence>